<dbReference type="PANTHER" id="PTHR43969:SF9">
    <property type="entry name" value="GLUTATHIONE S TRANSFERASE D10, ISOFORM A-RELATED"/>
    <property type="match status" value="1"/>
</dbReference>
<proteinExistence type="predicted"/>
<name>A0A9Q0M9V4_BLOTA</name>
<dbReference type="InterPro" id="IPR010987">
    <property type="entry name" value="Glutathione-S-Trfase_C-like"/>
</dbReference>
<sequence length="207" mass="23341">MPAKLYFHPISPPSRAVLITARHLDLDVNVKEVDLMNGETRTSEFLKMNPTHTVPTFVDEDGYILYESRAILAYLANRYGKANPTIYPTDARARAEVDKILFFDATSYYPALTKAWLPLVFHNRAPTETMIEELQEKLNLLVTLLGDKPFFNGQNATIADISIGASAIVVQSVFPKLWPEQLNAWYERLLTAVPKMAEVNNASVNKK</sequence>
<feature type="domain" description="GST C-terminal" evidence="3">
    <location>
        <begin position="90"/>
        <end position="207"/>
    </location>
</feature>
<dbReference type="InterPro" id="IPR004045">
    <property type="entry name" value="Glutathione_S-Trfase_N"/>
</dbReference>
<evidence type="ECO:0000313" key="5">
    <source>
        <dbReference type="Proteomes" id="UP001142055"/>
    </source>
</evidence>
<dbReference type="PROSITE" id="PS50405">
    <property type="entry name" value="GST_CTER"/>
    <property type="match status" value="1"/>
</dbReference>
<gene>
    <name evidence="4" type="ORF">RDWZM_000312</name>
</gene>
<dbReference type="OMA" id="NAWYERL"/>
<dbReference type="SFLD" id="SFLDS00019">
    <property type="entry name" value="Glutathione_Transferase_(cytos"/>
    <property type="match status" value="1"/>
</dbReference>
<dbReference type="SFLD" id="SFLDG00358">
    <property type="entry name" value="Main_(cytGST)"/>
    <property type="match status" value="1"/>
</dbReference>
<dbReference type="Gene3D" id="3.40.30.10">
    <property type="entry name" value="Glutaredoxin"/>
    <property type="match status" value="1"/>
</dbReference>
<dbReference type="GO" id="GO:0004364">
    <property type="term" value="F:glutathione transferase activity"/>
    <property type="evidence" value="ECO:0007669"/>
    <property type="project" value="TreeGrafter"/>
</dbReference>
<dbReference type="SUPFAM" id="SSF47616">
    <property type="entry name" value="GST C-terminal domain-like"/>
    <property type="match status" value="1"/>
</dbReference>
<evidence type="ECO:0000259" key="2">
    <source>
        <dbReference type="PROSITE" id="PS50404"/>
    </source>
</evidence>
<dbReference type="Proteomes" id="UP001142055">
    <property type="component" value="Chromosome 1"/>
</dbReference>
<dbReference type="PANTHER" id="PTHR43969">
    <property type="entry name" value="GLUTATHIONE S TRANSFERASE D10, ISOFORM A-RELATED"/>
    <property type="match status" value="1"/>
</dbReference>
<keyword evidence="5" id="KW-1185">Reference proteome</keyword>
<dbReference type="Pfam" id="PF02798">
    <property type="entry name" value="GST_N"/>
    <property type="match status" value="1"/>
</dbReference>
<organism evidence="4 5">
    <name type="scientific">Blomia tropicalis</name>
    <name type="common">Mite</name>
    <dbReference type="NCBI Taxonomy" id="40697"/>
    <lineage>
        <taxon>Eukaryota</taxon>
        <taxon>Metazoa</taxon>
        <taxon>Ecdysozoa</taxon>
        <taxon>Arthropoda</taxon>
        <taxon>Chelicerata</taxon>
        <taxon>Arachnida</taxon>
        <taxon>Acari</taxon>
        <taxon>Acariformes</taxon>
        <taxon>Sarcoptiformes</taxon>
        <taxon>Astigmata</taxon>
        <taxon>Glycyphagoidea</taxon>
        <taxon>Echimyopodidae</taxon>
        <taxon>Blomia</taxon>
    </lineage>
</organism>
<dbReference type="InterPro" id="IPR036282">
    <property type="entry name" value="Glutathione-S-Trfase_C_sf"/>
</dbReference>
<dbReference type="SUPFAM" id="SSF52833">
    <property type="entry name" value="Thioredoxin-like"/>
    <property type="match status" value="1"/>
</dbReference>
<dbReference type="EMBL" id="JAPWDV010000001">
    <property type="protein sequence ID" value="KAJ6221767.1"/>
    <property type="molecule type" value="Genomic_DNA"/>
</dbReference>
<feature type="domain" description="GST N-terminal" evidence="2">
    <location>
        <begin position="1"/>
        <end position="83"/>
    </location>
</feature>
<dbReference type="CDD" id="cd03045">
    <property type="entry name" value="GST_N_Delta_Epsilon"/>
    <property type="match status" value="1"/>
</dbReference>
<dbReference type="GO" id="GO:0006749">
    <property type="term" value="P:glutathione metabolic process"/>
    <property type="evidence" value="ECO:0007669"/>
    <property type="project" value="TreeGrafter"/>
</dbReference>
<evidence type="ECO:0000259" key="3">
    <source>
        <dbReference type="PROSITE" id="PS50405"/>
    </source>
</evidence>
<dbReference type="FunFam" id="3.40.30.10:FF:000208">
    <property type="entry name" value="glutathione S-transferase 1"/>
    <property type="match status" value="1"/>
</dbReference>
<evidence type="ECO:0000313" key="4">
    <source>
        <dbReference type="EMBL" id="KAJ6221767.1"/>
    </source>
</evidence>
<comment type="subunit">
    <text evidence="1">Homodimer.</text>
</comment>
<dbReference type="Gene3D" id="1.20.1050.10">
    <property type="match status" value="1"/>
</dbReference>
<dbReference type="AlphaFoldDB" id="A0A9Q0M9V4"/>
<accession>A0A9Q0M9V4</accession>
<protein>
    <submittedName>
        <fullName evidence="4">Uncharacterized protein</fullName>
    </submittedName>
</protein>
<reference evidence="4" key="1">
    <citation type="submission" date="2022-12" db="EMBL/GenBank/DDBJ databases">
        <title>Genome assemblies of Blomia tropicalis.</title>
        <authorList>
            <person name="Cui Y."/>
        </authorList>
    </citation>
    <scope>NUCLEOTIDE SEQUENCE</scope>
    <source>
        <tissue evidence="4">Adult mites</tissue>
    </source>
</reference>
<comment type="caution">
    <text evidence="4">The sequence shown here is derived from an EMBL/GenBank/DDBJ whole genome shotgun (WGS) entry which is preliminary data.</text>
</comment>
<dbReference type="InterPro" id="IPR040079">
    <property type="entry name" value="Glutathione_S-Trfase"/>
</dbReference>
<evidence type="ECO:0000256" key="1">
    <source>
        <dbReference type="ARBA" id="ARBA00011738"/>
    </source>
</evidence>
<dbReference type="InterPro" id="IPR036249">
    <property type="entry name" value="Thioredoxin-like_sf"/>
</dbReference>
<dbReference type="PROSITE" id="PS50404">
    <property type="entry name" value="GST_NTER"/>
    <property type="match status" value="1"/>
</dbReference>